<dbReference type="Gene3D" id="2.40.30.10">
    <property type="entry name" value="Translation factors"/>
    <property type="match status" value="1"/>
</dbReference>
<dbReference type="EMBL" id="MGBR01000001">
    <property type="protein sequence ID" value="OGK73765.1"/>
    <property type="molecule type" value="Genomic_DNA"/>
</dbReference>
<evidence type="ECO:0000256" key="2">
    <source>
        <dbReference type="ARBA" id="ARBA00022630"/>
    </source>
</evidence>
<dbReference type="Pfam" id="PF08022">
    <property type="entry name" value="FAD_binding_8"/>
    <property type="match status" value="1"/>
</dbReference>
<dbReference type="GO" id="GO:0050660">
    <property type="term" value="F:flavin adenine dinucleotide binding"/>
    <property type="evidence" value="ECO:0007669"/>
    <property type="project" value="TreeGrafter"/>
</dbReference>
<evidence type="ECO:0000256" key="1">
    <source>
        <dbReference type="ARBA" id="ARBA00001974"/>
    </source>
</evidence>
<feature type="transmembrane region" description="Helical" evidence="9">
    <location>
        <begin position="52"/>
        <end position="75"/>
    </location>
</feature>
<reference evidence="11 12" key="1">
    <citation type="journal article" date="2016" name="Nat. Commun.">
        <title>Thousands of microbial genomes shed light on interconnected biogeochemical processes in an aquifer system.</title>
        <authorList>
            <person name="Anantharaman K."/>
            <person name="Brown C.T."/>
            <person name="Hug L.A."/>
            <person name="Sharon I."/>
            <person name="Castelle C.J."/>
            <person name="Probst A.J."/>
            <person name="Thomas B.C."/>
            <person name="Singh A."/>
            <person name="Wilkins M.J."/>
            <person name="Karaoz U."/>
            <person name="Brodie E.L."/>
            <person name="Williams K.H."/>
            <person name="Hubbard S.S."/>
            <person name="Banfield J.F."/>
        </authorList>
    </citation>
    <scope>NUCLEOTIDE SEQUENCE [LARGE SCALE GENOMIC DNA]</scope>
</reference>
<feature type="transmembrane region" description="Helical" evidence="9">
    <location>
        <begin position="24"/>
        <end position="40"/>
    </location>
</feature>
<dbReference type="InterPro" id="IPR039261">
    <property type="entry name" value="FNR_nucleotide-bd"/>
</dbReference>
<keyword evidence="4" id="KW-0479">Metal-binding</keyword>
<evidence type="ECO:0000256" key="5">
    <source>
        <dbReference type="ARBA" id="ARBA00022827"/>
    </source>
</evidence>
<organism evidence="11 12">
    <name type="scientific">Candidatus Roizmanbacteria bacterium RIFOXYD1_FULL_38_12</name>
    <dbReference type="NCBI Taxonomy" id="1802093"/>
    <lineage>
        <taxon>Bacteria</taxon>
        <taxon>Candidatus Roizmaniibacteriota</taxon>
    </lineage>
</organism>
<evidence type="ECO:0000256" key="8">
    <source>
        <dbReference type="ARBA" id="ARBA00023014"/>
    </source>
</evidence>
<keyword evidence="2" id="KW-0285">Flavoprotein</keyword>
<dbReference type="InterPro" id="IPR050415">
    <property type="entry name" value="MRET"/>
</dbReference>
<dbReference type="Gene3D" id="3.40.50.80">
    <property type="entry name" value="Nucleotide-binding domain of ferredoxin-NADP reductase (FNR) module"/>
    <property type="match status" value="1"/>
</dbReference>
<dbReference type="InterPro" id="IPR017927">
    <property type="entry name" value="FAD-bd_FR_type"/>
</dbReference>
<dbReference type="InterPro" id="IPR001433">
    <property type="entry name" value="OxRdtase_FAD/NAD-bd"/>
</dbReference>
<dbReference type="GO" id="GO:0046872">
    <property type="term" value="F:metal ion binding"/>
    <property type="evidence" value="ECO:0007669"/>
    <property type="project" value="UniProtKB-KW"/>
</dbReference>
<feature type="transmembrane region" description="Helical" evidence="9">
    <location>
        <begin position="96"/>
        <end position="117"/>
    </location>
</feature>
<evidence type="ECO:0000259" key="10">
    <source>
        <dbReference type="PROSITE" id="PS51384"/>
    </source>
</evidence>
<dbReference type="Pfam" id="PF00175">
    <property type="entry name" value="NAD_binding_1"/>
    <property type="match status" value="1"/>
</dbReference>
<keyword evidence="5" id="KW-0274">FAD</keyword>
<dbReference type="PANTHER" id="PTHR47354">
    <property type="entry name" value="NADH OXIDOREDUCTASE HCR"/>
    <property type="match status" value="1"/>
</dbReference>
<feature type="transmembrane region" description="Helical" evidence="9">
    <location>
        <begin position="169"/>
        <end position="191"/>
    </location>
</feature>
<dbReference type="Proteomes" id="UP000177050">
    <property type="component" value="Unassembled WGS sequence"/>
</dbReference>
<comment type="cofactor">
    <cofactor evidence="1">
        <name>FAD</name>
        <dbReference type="ChEBI" id="CHEBI:57692"/>
    </cofactor>
</comment>
<keyword evidence="7" id="KW-0408">Iron</keyword>
<protein>
    <recommendedName>
        <fullName evidence="10">FAD-binding FR-type domain-containing protein</fullName>
    </recommendedName>
</protein>
<keyword evidence="9" id="KW-0472">Membrane</keyword>
<dbReference type="PROSITE" id="PS51384">
    <property type="entry name" value="FAD_FR"/>
    <property type="match status" value="1"/>
</dbReference>
<dbReference type="SUPFAM" id="SSF52343">
    <property type="entry name" value="Ferredoxin reductase-like, C-terminal NADP-linked domain"/>
    <property type="match status" value="1"/>
</dbReference>
<dbReference type="PANTHER" id="PTHR47354:SF8">
    <property type="entry name" value="1,2-PHENYLACETYL-COA EPOXIDASE, SUBUNIT E"/>
    <property type="match status" value="1"/>
</dbReference>
<accession>A0A1F7L0V7</accession>
<dbReference type="GO" id="GO:0016491">
    <property type="term" value="F:oxidoreductase activity"/>
    <property type="evidence" value="ECO:0007669"/>
    <property type="project" value="UniProtKB-KW"/>
</dbReference>
<keyword evidence="6" id="KW-0560">Oxidoreductase</keyword>
<keyword evidence="8" id="KW-0411">Iron-sulfur</keyword>
<feature type="transmembrane region" description="Helical" evidence="9">
    <location>
        <begin position="197"/>
        <end position="218"/>
    </location>
</feature>
<keyword evidence="9" id="KW-0812">Transmembrane</keyword>
<evidence type="ECO:0000256" key="7">
    <source>
        <dbReference type="ARBA" id="ARBA00023004"/>
    </source>
</evidence>
<evidence type="ECO:0000256" key="3">
    <source>
        <dbReference type="ARBA" id="ARBA00022714"/>
    </source>
</evidence>
<dbReference type="InterPro" id="IPR013112">
    <property type="entry name" value="FAD-bd_8"/>
</dbReference>
<name>A0A1F7L0V7_9BACT</name>
<sequence>MQRLNSINIQDAAYSLMKTNKGKNIIFASVFITIILWFFSKTSFSEILDNPLLSLSQIFSLIGLLLMMTSLILTTRIRKVEDFFGGLDRVYGMHHIIGSVSFVLLINHPLLLAVKALPNISLALQYMIPGSFLPYNLGIFALYVMITGLLFIVFIRLPYHVWKGLHTTMGFAGIMGATHALLITSDIAVFLPLRVWMIGWIILGFLGFIYILIFYDIIGPLFTYEITKLDRVLDVVNIYAKPIRKKIEFVPGQFAYISFSNEKLGSEQHPYSFSSAPEEKEIRITAKMFGDYTVKLPFLRVGDRMYLKGPYGKFGDVYIEGKKPLVWIVGGIGVTPFLSMLRHHSQLIEERKILLFYCFSTKEEAIFSDEIKRLISEKKSIEAYEWCSAEKGRFSVNKVLEILEKYHNYDVQICGPGTMIDNLQNQFREIDVDENRVLFERFQMV</sequence>
<comment type="caution">
    <text evidence="11">The sequence shown here is derived from an EMBL/GenBank/DDBJ whole genome shotgun (WGS) entry which is preliminary data.</text>
</comment>
<evidence type="ECO:0000313" key="12">
    <source>
        <dbReference type="Proteomes" id="UP000177050"/>
    </source>
</evidence>
<dbReference type="SUPFAM" id="SSF63380">
    <property type="entry name" value="Riboflavin synthase domain-like"/>
    <property type="match status" value="1"/>
</dbReference>
<evidence type="ECO:0000256" key="9">
    <source>
        <dbReference type="SAM" id="Phobius"/>
    </source>
</evidence>
<keyword evidence="9" id="KW-1133">Transmembrane helix</keyword>
<evidence type="ECO:0000256" key="4">
    <source>
        <dbReference type="ARBA" id="ARBA00022723"/>
    </source>
</evidence>
<evidence type="ECO:0000313" key="11">
    <source>
        <dbReference type="EMBL" id="OGK73765.1"/>
    </source>
</evidence>
<evidence type="ECO:0000256" key="6">
    <source>
        <dbReference type="ARBA" id="ARBA00023002"/>
    </source>
</evidence>
<dbReference type="AlphaFoldDB" id="A0A1F7L0V7"/>
<proteinExistence type="predicted"/>
<dbReference type="InterPro" id="IPR017938">
    <property type="entry name" value="Riboflavin_synthase-like_b-brl"/>
</dbReference>
<feature type="transmembrane region" description="Helical" evidence="9">
    <location>
        <begin position="137"/>
        <end position="157"/>
    </location>
</feature>
<gene>
    <name evidence="11" type="ORF">A3K52_03195</name>
</gene>
<keyword evidence="3" id="KW-0001">2Fe-2S</keyword>
<feature type="domain" description="FAD-binding FR-type" evidence="10">
    <location>
        <begin position="219"/>
        <end position="317"/>
    </location>
</feature>
<dbReference type="GO" id="GO:0051537">
    <property type="term" value="F:2 iron, 2 sulfur cluster binding"/>
    <property type="evidence" value="ECO:0007669"/>
    <property type="project" value="UniProtKB-KW"/>
</dbReference>